<dbReference type="PROSITE" id="PS50294">
    <property type="entry name" value="WD_REPEATS_REGION"/>
    <property type="match status" value="1"/>
</dbReference>
<dbReference type="GO" id="GO:0043527">
    <property type="term" value="C:tRNA methyltransferase complex"/>
    <property type="evidence" value="ECO:0007669"/>
    <property type="project" value="TreeGrafter"/>
</dbReference>
<dbReference type="PANTHER" id="PTHR16288">
    <property type="entry name" value="WD40 REPEAT PROTEIN 4"/>
    <property type="match status" value="1"/>
</dbReference>
<keyword evidence="5 6" id="KW-0539">Nucleus</keyword>
<organism evidence="8 9">
    <name type="scientific">Circinella minor</name>
    <dbReference type="NCBI Taxonomy" id="1195481"/>
    <lineage>
        <taxon>Eukaryota</taxon>
        <taxon>Fungi</taxon>
        <taxon>Fungi incertae sedis</taxon>
        <taxon>Mucoromycota</taxon>
        <taxon>Mucoromycotina</taxon>
        <taxon>Mucoromycetes</taxon>
        <taxon>Mucorales</taxon>
        <taxon>Lichtheimiaceae</taxon>
        <taxon>Circinella</taxon>
    </lineage>
</organism>
<dbReference type="SMART" id="SM00320">
    <property type="entry name" value="WD40"/>
    <property type="match status" value="3"/>
</dbReference>
<dbReference type="SUPFAM" id="SSF50978">
    <property type="entry name" value="WD40 repeat-like"/>
    <property type="match status" value="1"/>
</dbReference>
<dbReference type="GO" id="GO:0005829">
    <property type="term" value="C:cytosol"/>
    <property type="evidence" value="ECO:0007669"/>
    <property type="project" value="TreeGrafter"/>
</dbReference>
<keyword evidence="2 6" id="KW-0853">WD repeat</keyword>
<comment type="similarity">
    <text evidence="6">Belongs to the WD repeat TRM82 family.</text>
</comment>
<evidence type="ECO:0000256" key="1">
    <source>
        <dbReference type="ARBA" id="ARBA00004123"/>
    </source>
</evidence>
<evidence type="ECO:0000256" key="4">
    <source>
        <dbReference type="ARBA" id="ARBA00022737"/>
    </source>
</evidence>
<dbReference type="PANTHER" id="PTHR16288:SF0">
    <property type="entry name" value="TRNA (GUANINE-N(7)-)-METHYLTRANSFERASE NON-CATALYTIC SUBUNIT WDR4"/>
    <property type="match status" value="1"/>
</dbReference>
<evidence type="ECO:0000313" key="8">
    <source>
        <dbReference type="EMBL" id="KAG2219829.1"/>
    </source>
</evidence>
<dbReference type="OrthoDB" id="339900at2759"/>
<dbReference type="InterPro" id="IPR001680">
    <property type="entry name" value="WD40_rpt"/>
</dbReference>
<dbReference type="InterPro" id="IPR036322">
    <property type="entry name" value="WD40_repeat_dom_sf"/>
</dbReference>
<dbReference type="GO" id="GO:0106004">
    <property type="term" value="P:tRNA (guanine-N7)-methylation"/>
    <property type="evidence" value="ECO:0007669"/>
    <property type="project" value="UniProtKB-UniRule"/>
</dbReference>
<comment type="function">
    <text evidence="6">Required for the formation of N(7)-methylguanine at position 46 (m7G46) in tRNA. In the complex, it is required to stabilize and induce conformational changes of the catalytic subunit.</text>
</comment>
<dbReference type="InterPro" id="IPR028884">
    <property type="entry name" value="Trm82"/>
</dbReference>
<evidence type="ECO:0000256" key="6">
    <source>
        <dbReference type="HAMAP-Rule" id="MF_03056"/>
    </source>
</evidence>
<dbReference type="Pfam" id="PF00400">
    <property type="entry name" value="WD40"/>
    <property type="match status" value="3"/>
</dbReference>
<evidence type="ECO:0000256" key="2">
    <source>
        <dbReference type="ARBA" id="ARBA00022574"/>
    </source>
</evidence>
<comment type="caution">
    <text evidence="8">The sequence shown here is derived from an EMBL/GenBank/DDBJ whole genome shotgun (WGS) entry which is preliminary data.</text>
</comment>
<evidence type="ECO:0000313" key="9">
    <source>
        <dbReference type="Proteomes" id="UP000646827"/>
    </source>
</evidence>
<comment type="subcellular location">
    <subcellularLocation>
        <location evidence="1 6">Nucleus</location>
    </subcellularLocation>
</comment>
<keyword evidence="9" id="KW-1185">Reference proteome</keyword>
<dbReference type="Gene3D" id="2.130.10.10">
    <property type="entry name" value="YVTN repeat-like/Quinoprotein amine dehydrogenase"/>
    <property type="match status" value="2"/>
</dbReference>
<name>A0A8H7RZE4_9FUNG</name>
<dbReference type="HAMAP" id="MF_03056">
    <property type="entry name" value="TRM82"/>
    <property type="match status" value="1"/>
</dbReference>
<dbReference type="PROSITE" id="PS50082">
    <property type="entry name" value="WD_REPEATS_2"/>
    <property type="match status" value="1"/>
</dbReference>
<dbReference type="EMBL" id="JAEPRB010000162">
    <property type="protein sequence ID" value="KAG2219829.1"/>
    <property type="molecule type" value="Genomic_DNA"/>
</dbReference>
<evidence type="ECO:0000256" key="3">
    <source>
        <dbReference type="ARBA" id="ARBA00022694"/>
    </source>
</evidence>
<dbReference type="InterPro" id="IPR015943">
    <property type="entry name" value="WD40/YVTN_repeat-like_dom_sf"/>
</dbReference>
<dbReference type="AlphaFoldDB" id="A0A8H7RZE4"/>
<reference evidence="8 9" key="1">
    <citation type="submission" date="2020-12" db="EMBL/GenBank/DDBJ databases">
        <title>Metabolic potential, ecology and presence of endohyphal bacteria is reflected in genomic diversity of Mucoromycotina.</title>
        <authorList>
            <person name="Muszewska A."/>
            <person name="Okrasinska A."/>
            <person name="Steczkiewicz K."/>
            <person name="Drgas O."/>
            <person name="Orlowska M."/>
            <person name="Perlinska-Lenart U."/>
            <person name="Aleksandrzak-Piekarczyk T."/>
            <person name="Szatraj K."/>
            <person name="Zielenkiewicz U."/>
            <person name="Pilsyk S."/>
            <person name="Malc E."/>
            <person name="Mieczkowski P."/>
            <person name="Kruszewska J.S."/>
            <person name="Biernat P."/>
            <person name="Pawlowska J."/>
        </authorList>
    </citation>
    <scope>NUCLEOTIDE SEQUENCE [LARGE SCALE GENOMIC DNA]</scope>
    <source>
        <strain evidence="8 9">CBS 142.35</strain>
    </source>
</reference>
<evidence type="ECO:0008006" key="10">
    <source>
        <dbReference type="Google" id="ProtNLM"/>
    </source>
</evidence>
<gene>
    <name evidence="8" type="ORF">INT45_006272</name>
</gene>
<feature type="repeat" description="WD" evidence="7">
    <location>
        <begin position="179"/>
        <end position="221"/>
    </location>
</feature>
<proteinExistence type="inferred from homology"/>
<comment type="pathway">
    <text evidence="6">tRNA modification; N(7)-methylguanine-tRNA biosynthesis.</text>
</comment>
<evidence type="ECO:0000256" key="7">
    <source>
        <dbReference type="PROSITE-ProRule" id="PRU00221"/>
    </source>
</evidence>
<keyword evidence="3 6" id="KW-0819">tRNA processing</keyword>
<dbReference type="UniPathway" id="UPA00989"/>
<accession>A0A8H7RZE4</accession>
<dbReference type="Proteomes" id="UP000646827">
    <property type="component" value="Unassembled WGS sequence"/>
</dbReference>
<dbReference type="GO" id="GO:0005634">
    <property type="term" value="C:nucleus"/>
    <property type="evidence" value="ECO:0007669"/>
    <property type="project" value="UniProtKB-SubCell"/>
</dbReference>
<keyword evidence="4 6" id="KW-0677">Repeat</keyword>
<sequence>MSLRIPFTTAVHSPSKPEIVLANGKQFIVMNTSTGEVIKPISENERKQEYSELYRAMIFNNDGSLLAATGDDKKINVYDTSNWSLKLSRVAHKRVNSFQFNNDSTEIVIADKFGDVYAHPNKNQEDQKEAEKLEPIVGHVSMVTDMTLSKDEKFIVTSDRDEHIRVSRYPNGYNIENFCLGHSDVVTYIQVFPWDESLLISAGGDNTIRVWEFLKGKEVQSLNIKAYIQPYMAKATDANSEEPMVRKLAIDPTKKLIAIVFAKTNAIVLLEWTSDNKLVYKSTLETSSSVLDACFDLQNRLWVTLAVAEEKDDLFAIFEEKDGKYERLSSDEPLVKQINSVETGLVEKMPDLYTIFGLRKLLDLPDFVQTPPDKARNKNKKRKVEE</sequence>
<evidence type="ECO:0000256" key="5">
    <source>
        <dbReference type="ARBA" id="ARBA00023242"/>
    </source>
</evidence>
<protein>
    <recommendedName>
        <fullName evidence="10">tRNA (guanine-N(7)-)-methyltransferase non-catalytic subunit TRM82</fullName>
    </recommendedName>
</protein>